<accession>F8FES9</accession>
<reference evidence="2" key="1">
    <citation type="submission" date="2011-06" db="EMBL/GenBank/DDBJ databases">
        <title>Complete genome sequence of Paenibacillus mucilaginosus KNP414.</title>
        <authorList>
            <person name="Wang J."/>
            <person name="Hu S."/>
            <person name="Hu X."/>
            <person name="Zhang B."/>
            <person name="Dong D."/>
            <person name="Zhang S."/>
            <person name="Zhao K."/>
            <person name="Wu D."/>
        </authorList>
    </citation>
    <scope>NUCLEOTIDE SEQUENCE [LARGE SCALE GENOMIC DNA]</scope>
    <source>
        <strain evidence="2">KNP414</strain>
    </source>
</reference>
<name>F8FES9_PAEMK</name>
<evidence type="ECO:0000313" key="2">
    <source>
        <dbReference type="Proteomes" id="UP000006620"/>
    </source>
</evidence>
<organism evidence="1 2">
    <name type="scientific">Paenibacillus mucilaginosus (strain KNP414)</name>
    <dbReference type="NCBI Taxonomy" id="1036673"/>
    <lineage>
        <taxon>Bacteria</taxon>
        <taxon>Bacillati</taxon>
        <taxon>Bacillota</taxon>
        <taxon>Bacilli</taxon>
        <taxon>Bacillales</taxon>
        <taxon>Paenibacillaceae</taxon>
        <taxon>Paenibacillus</taxon>
    </lineage>
</organism>
<proteinExistence type="predicted"/>
<gene>
    <name evidence="1" type="ordered locus">KNP414_07678</name>
</gene>
<dbReference type="Proteomes" id="UP000006620">
    <property type="component" value="Chromosome"/>
</dbReference>
<dbReference type="KEGG" id="pms:KNP414_07678"/>
<reference evidence="1 2" key="2">
    <citation type="journal article" date="2013" name="Genome Announc.">
        <title>Genome Sequence of Growth-Improving Paenibacillus mucilaginosus Strain KNP414.</title>
        <authorList>
            <person name="Lu J.J."/>
            <person name="Wang J.F."/>
            <person name="Hu X.F."/>
        </authorList>
    </citation>
    <scope>NUCLEOTIDE SEQUENCE [LARGE SCALE GENOMIC DNA]</scope>
    <source>
        <strain evidence="1 2">KNP414</strain>
    </source>
</reference>
<sequence length="41" mass="4519">MYQILHENAQGIRRLFLIFCGGGVPGAGSPGVRRTRMNPFT</sequence>
<dbReference type="HOGENOM" id="CLU_3273807_0_0_9"/>
<dbReference type="AlphaFoldDB" id="F8FES9"/>
<dbReference type="EMBL" id="CP002869">
    <property type="protein sequence ID" value="AEI46164.1"/>
    <property type="molecule type" value="Genomic_DNA"/>
</dbReference>
<evidence type="ECO:0000313" key="1">
    <source>
        <dbReference type="EMBL" id="AEI46164.1"/>
    </source>
</evidence>
<protein>
    <submittedName>
        <fullName evidence="1">Uncharacterized protein</fullName>
    </submittedName>
</protein>